<accession>A0ABD6DJU2</accession>
<reference evidence="1 2" key="1">
    <citation type="journal article" date="2019" name="Int. J. Syst. Evol. Microbiol.">
        <title>The Global Catalogue of Microorganisms (GCM) 10K type strain sequencing project: providing services to taxonomists for standard genome sequencing and annotation.</title>
        <authorList>
            <consortium name="The Broad Institute Genomics Platform"/>
            <consortium name="The Broad Institute Genome Sequencing Center for Infectious Disease"/>
            <person name="Wu L."/>
            <person name="Ma J."/>
        </authorList>
    </citation>
    <scope>NUCLEOTIDE SEQUENCE [LARGE SCALE GENOMIC DNA]</scope>
    <source>
        <strain evidence="1 2">CGMCC 1.10390</strain>
    </source>
</reference>
<sequence length="82" mass="8451">MTRTIALLAVAGVLAWVLLGDDPAPAVADRSSLSEIFTPDQIEDLRQLNEEEAAGEGFEAGTRAALVGEQVEGGLQTGATGL</sequence>
<protein>
    <submittedName>
        <fullName evidence="1">Uncharacterized protein</fullName>
    </submittedName>
</protein>
<keyword evidence="2" id="KW-1185">Reference proteome</keyword>
<evidence type="ECO:0000313" key="1">
    <source>
        <dbReference type="EMBL" id="MFD1645582.1"/>
    </source>
</evidence>
<comment type="caution">
    <text evidence="1">The sequence shown here is derived from an EMBL/GenBank/DDBJ whole genome shotgun (WGS) entry which is preliminary data.</text>
</comment>
<dbReference type="RefSeq" id="WP_256398901.1">
    <property type="nucleotide sequence ID" value="NZ_JANHJR010000001.1"/>
</dbReference>
<dbReference type="Proteomes" id="UP001597034">
    <property type="component" value="Unassembled WGS sequence"/>
</dbReference>
<evidence type="ECO:0000313" key="2">
    <source>
        <dbReference type="Proteomes" id="UP001597034"/>
    </source>
</evidence>
<gene>
    <name evidence="1" type="ORF">ACFSBL_07795</name>
</gene>
<organism evidence="1 2">
    <name type="scientific">Haloarchaeobius litoreus</name>
    <dbReference type="NCBI Taxonomy" id="755306"/>
    <lineage>
        <taxon>Archaea</taxon>
        <taxon>Methanobacteriati</taxon>
        <taxon>Methanobacteriota</taxon>
        <taxon>Stenosarchaea group</taxon>
        <taxon>Halobacteria</taxon>
        <taxon>Halobacteriales</taxon>
        <taxon>Halorubellaceae</taxon>
        <taxon>Haloarchaeobius</taxon>
    </lineage>
</organism>
<name>A0ABD6DJU2_9EURY</name>
<dbReference type="AlphaFoldDB" id="A0ABD6DJU2"/>
<proteinExistence type="predicted"/>
<dbReference type="EMBL" id="JBHUDO010000002">
    <property type="protein sequence ID" value="MFD1645582.1"/>
    <property type="molecule type" value="Genomic_DNA"/>
</dbReference>